<feature type="domain" description="Major facilitator superfamily (MFS) profile" evidence="9">
    <location>
        <begin position="47"/>
        <end position="488"/>
    </location>
</feature>
<evidence type="ECO:0000313" key="11">
    <source>
        <dbReference type="Proteomes" id="UP001153709"/>
    </source>
</evidence>
<evidence type="ECO:0000256" key="7">
    <source>
        <dbReference type="ARBA" id="ARBA00023136"/>
    </source>
</evidence>
<dbReference type="Gene3D" id="1.20.1250.20">
    <property type="entry name" value="MFS general substrate transporter like domains"/>
    <property type="match status" value="1"/>
</dbReference>
<evidence type="ECO:0000259" key="9">
    <source>
        <dbReference type="PROSITE" id="PS50850"/>
    </source>
</evidence>
<feature type="transmembrane region" description="Helical" evidence="8">
    <location>
        <begin position="362"/>
        <end position="384"/>
    </location>
</feature>
<feature type="transmembrane region" description="Helical" evidence="8">
    <location>
        <begin position="336"/>
        <end position="355"/>
    </location>
</feature>
<keyword evidence="11" id="KW-1185">Reference proteome</keyword>
<feature type="transmembrane region" description="Helical" evidence="8">
    <location>
        <begin position="98"/>
        <end position="120"/>
    </location>
</feature>
<keyword evidence="5 8" id="KW-0812">Transmembrane</keyword>
<feature type="transmembrane region" description="Helical" evidence="8">
    <location>
        <begin position="186"/>
        <end position="206"/>
    </location>
</feature>
<keyword evidence="7 8" id="KW-0472">Membrane</keyword>
<proteinExistence type="predicted"/>
<dbReference type="EMBL" id="OU898281">
    <property type="protein sequence ID" value="CAG9836117.1"/>
    <property type="molecule type" value="Genomic_DNA"/>
</dbReference>
<dbReference type="AlphaFoldDB" id="A0A9N9T5B5"/>
<evidence type="ECO:0000256" key="2">
    <source>
        <dbReference type="ARBA" id="ARBA00022448"/>
    </source>
</evidence>
<comment type="subcellular location">
    <subcellularLocation>
        <location evidence="1">Cell membrane</location>
        <topology evidence="1">Multi-pass membrane protein</topology>
    </subcellularLocation>
</comment>
<keyword evidence="2" id="KW-0813">Transport</keyword>
<evidence type="ECO:0000256" key="4">
    <source>
        <dbReference type="ARBA" id="ARBA00022597"/>
    </source>
</evidence>
<keyword evidence="4" id="KW-0762">Sugar transport</keyword>
<gene>
    <name evidence="10" type="ORF">DIABBA_LOCUS9232</name>
</gene>
<evidence type="ECO:0000313" key="10">
    <source>
        <dbReference type="EMBL" id="CAG9836117.1"/>
    </source>
</evidence>
<evidence type="ECO:0000256" key="6">
    <source>
        <dbReference type="ARBA" id="ARBA00022989"/>
    </source>
</evidence>
<name>A0A9N9T5B5_DIABA</name>
<dbReference type="FunFam" id="1.20.1250.20:FF:000218">
    <property type="entry name" value="facilitated trehalose transporter Tret1"/>
    <property type="match status" value="1"/>
</dbReference>
<evidence type="ECO:0000256" key="8">
    <source>
        <dbReference type="SAM" id="Phobius"/>
    </source>
</evidence>
<feature type="transmembrane region" description="Helical" evidence="8">
    <location>
        <begin position="212"/>
        <end position="231"/>
    </location>
</feature>
<sequence length="502" mass="55828">MILFLFSVDKIIMESSNEVRELLTNKEKYEQCVDELKCDQEIKHKPDTLFLYFTAIIGILPMVIIGSSITWTSPAILKLESNDTAINPIGTPITTSEISMLLGAPMFVSLIGCSILQMAADRLGRKLSLQILCFGILVGLIGTAYSTNMKLIITWNCLYVTCISTTMMVLPIYLTEICENHNRAKYGSLMSVCLSLGELYCFIIGPKFNFKIFTLLVGLPLVPFLIFFPFAPESPVYLFSKGKEKKCIDVLKRLRNNKTDNELCSDFNDIREEVNKVNSENQLKIVQMCTVKEARLGLFLASLVICTQFLCGVPTVMSLMEPIFEASSSNISSNTVAISVGITKTISFTVSSMIVERFDRKIMLLVSSIGTGISVAILGIYFYLTHLNSPLVSQLQLVPIVTVLVYVMSFSLGLGPLPTVLTSELFTSDLRATAFVILYNTTGLIFIGFSSAFPFVASVLGIHWCMWIFCLFCIFGAILMHVYLPETRGKSIAEIQISLKNY</sequence>
<evidence type="ECO:0000256" key="3">
    <source>
        <dbReference type="ARBA" id="ARBA00022475"/>
    </source>
</evidence>
<reference evidence="10" key="1">
    <citation type="submission" date="2022-01" db="EMBL/GenBank/DDBJ databases">
        <authorList>
            <person name="King R."/>
        </authorList>
    </citation>
    <scope>NUCLEOTIDE SEQUENCE</scope>
</reference>
<dbReference type="InterPro" id="IPR036259">
    <property type="entry name" value="MFS_trans_sf"/>
</dbReference>
<dbReference type="Pfam" id="PF00083">
    <property type="entry name" value="Sugar_tr"/>
    <property type="match status" value="1"/>
</dbReference>
<evidence type="ECO:0000256" key="5">
    <source>
        <dbReference type="ARBA" id="ARBA00022692"/>
    </source>
</evidence>
<dbReference type="GO" id="GO:0022857">
    <property type="term" value="F:transmembrane transporter activity"/>
    <property type="evidence" value="ECO:0007669"/>
    <property type="project" value="InterPro"/>
</dbReference>
<feature type="transmembrane region" description="Helical" evidence="8">
    <location>
        <begin position="461"/>
        <end position="484"/>
    </location>
</feature>
<keyword evidence="6 8" id="KW-1133">Transmembrane helix</keyword>
<feature type="transmembrane region" description="Helical" evidence="8">
    <location>
        <begin position="127"/>
        <end position="146"/>
    </location>
</feature>
<feature type="transmembrane region" description="Helical" evidence="8">
    <location>
        <begin position="152"/>
        <end position="174"/>
    </location>
</feature>
<organism evidence="10 11">
    <name type="scientific">Diabrotica balteata</name>
    <name type="common">Banded cucumber beetle</name>
    <dbReference type="NCBI Taxonomy" id="107213"/>
    <lineage>
        <taxon>Eukaryota</taxon>
        <taxon>Metazoa</taxon>
        <taxon>Ecdysozoa</taxon>
        <taxon>Arthropoda</taxon>
        <taxon>Hexapoda</taxon>
        <taxon>Insecta</taxon>
        <taxon>Pterygota</taxon>
        <taxon>Neoptera</taxon>
        <taxon>Endopterygota</taxon>
        <taxon>Coleoptera</taxon>
        <taxon>Polyphaga</taxon>
        <taxon>Cucujiformia</taxon>
        <taxon>Chrysomeloidea</taxon>
        <taxon>Chrysomelidae</taxon>
        <taxon>Galerucinae</taxon>
        <taxon>Diabroticina</taxon>
        <taxon>Diabroticites</taxon>
        <taxon>Diabrotica</taxon>
    </lineage>
</organism>
<dbReference type="PANTHER" id="PTHR48021">
    <property type="match status" value="1"/>
</dbReference>
<keyword evidence="3" id="KW-1003">Cell membrane</keyword>
<evidence type="ECO:0000256" key="1">
    <source>
        <dbReference type="ARBA" id="ARBA00004651"/>
    </source>
</evidence>
<dbReference type="PANTHER" id="PTHR48021:SF47">
    <property type="entry name" value="GH17672P"/>
    <property type="match status" value="1"/>
</dbReference>
<feature type="transmembrane region" description="Helical" evidence="8">
    <location>
        <begin position="49"/>
        <end position="71"/>
    </location>
</feature>
<dbReference type="Proteomes" id="UP001153709">
    <property type="component" value="Chromosome 6"/>
</dbReference>
<dbReference type="SUPFAM" id="SSF103473">
    <property type="entry name" value="MFS general substrate transporter"/>
    <property type="match status" value="1"/>
</dbReference>
<dbReference type="InterPro" id="IPR020846">
    <property type="entry name" value="MFS_dom"/>
</dbReference>
<accession>A0A9N9T5B5</accession>
<dbReference type="InterPro" id="IPR050549">
    <property type="entry name" value="MFS_Trehalose_Transporter"/>
</dbReference>
<feature type="transmembrane region" description="Helical" evidence="8">
    <location>
        <begin position="433"/>
        <end position="455"/>
    </location>
</feature>
<dbReference type="InterPro" id="IPR005828">
    <property type="entry name" value="MFS_sugar_transport-like"/>
</dbReference>
<dbReference type="GO" id="GO:0005886">
    <property type="term" value="C:plasma membrane"/>
    <property type="evidence" value="ECO:0007669"/>
    <property type="project" value="UniProtKB-SubCell"/>
</dbReference>
<protein>
    <recommendedName>
        <fullName evidence="9">Major facilitator superfamily (MFS) profile domain-containing protein</fullName>
    </recommendedName>
</protein>
<feature type="transmembrane region" description="Helical" evidence="8">
    <location>
        <begin position="396"/>
        <end position="421"/>
    </location>
</feature>
<feature type="transmembrane region" description="Helical" evidence="8">
    <location>
        <begin position="296"/>
        <end position="316"/>
    </location>
</feature>
<dbReference type="OrthoDB" id="4142200at2759"/>
<dbReference type="PROSITE" id="PS50850">
    <property type="entry name" value="MFS"/>
    <property type="match status" value="1"/>
</dbReference>